<dbReference type="InParanoid" id="A0A7N2LEV1"/>
<proteinExistence type="predicted"/>
<feature type="region of interest" description="Disordered" evidence="1">
    <location>
        <begin position="26"/>
        <end position="45"/>
    </location>
</feature>
<reference evidence="2 3" key="1">
    <citation type="journal article" date="2016" name="G3 (Bethesda)">
        <title>First Draft Assembly and Annotation of the Genome of a California Endemic Oak Quercus lobata Nee (Fagaceae).</title>
        <authorList>
            <person name="Sork V.L."/>
            <person name="Fitz-Gibbon S.T."/>
            <person name="Puiu D."/>
            <person name="Crepeau M."/>
            <person name="Gugger P.F."/>
            <person name="Sherman R."/>
            <person name="Stevens K."/>
            <person name="Langley C.H."/>
            <person name="Pellegrini M."/>
            <person name="Salzberg S.L."/>
        </authorList>
    </citation>
    <scope>NUCLEOTIDE SEQUENCE [LARGE SCALE GENOMIC DNA]</scope>
    <source>
        <strain evidence="2 3">cv. SW786</strain>
    </source>
</reference>
<dbReference type="Proteomes" id="UP000594261">
    <property type="component" value="Chromosome 4"/>
</dbReference>
<evidence type="ECO:0000256" key="1">
    <source>
        <dbReference type="SAM" id="MobiDB-lite"/>
    </source>
</evidence>
<evidence type="ECO:0000313" key="3">
    <source>
        <dbReference type="Proteomes" id="UP000594261"/>
    </source>
</evidence>
<organism evidence="2 3">
    <name type="scientific">Quercus lobata</name>
    <name type="common">Valley oak</name>
    <dbReference type="NCBI Taxonomy" id="97700"/>
    <lineage>
        <taxon>Eukaryota</taxon>
        <taxon>Viridiplantae</taxon>
        <taxon>Streptophyta</taxon>
        <taxon>Embryophyta</taxon>
        <taxon>Tracheophyta</taxon>
        <taxon>Spermatophyta</taxon>
        <taxon>Magnoliopsida</taxon>
        <taxon>eudicotyledons</taxon>
        <taxon>Gunneridae</taxon>
        <taxon>Pentapetalae</taxon>
        <taxon>rosids</taxon>
        <taxon>fabids</taxon>
        <taxon>Fagales</taxon>
        <taxon>Fagaceae</taxon>
        <taxon>Quercus</taxon>
    </lineage>
</organism>
<keyword evidence="3" id="KW-1185">Reference proteome</keyword>
<dbReference type="EnsemblPlants" id="QL04p040289:mrna">
    <property type="protein sequence ID" value="QL04p040289:mrna:CDS:1"/>
    <property type="gene ID" value="QL04p040289"/>
</dbReference>
<reference evidence="2" key="2">
    <citation type="submission" date="2021-01" db="UniProtKB">
        <authorList>
            <consortium name="EnsemblPlants"/>
        </authorList>
    </citation>
    <scope>IDENTIFICATION</scope>
</reference>
<name>A0A7N2LEV1_QUELO</name>
<dbReference type="AlphaFoldDB" id="A0A7N2LEV1"/>
<dbReference type="EMBL" id="LRBV02000004">
    <property type="status" value="NOT_ANNOTATED_CDS"/>
    <property type="molecule type" value="Genomic_DNA"/>
</dbReference>
<sequence>MSLLVSTRPSLSFRSNVYLLRRPNTTTNLPLSSASLTPKPPPPLPTPRVHILHRAPYTSPCTPRATSAAAATHTILHDAGVAAAVLAGAYALVSAFDFLTQRNLIQQVFFFFLYCV</sequence>
<dbReference type="Gramene" id="QL04p040289:mrna">
    <property type="protein sequence ID" value="QL04p040289:mrna:CDS:1"/>
    <property type="gene ID" value="QL04p040289"/>
</dbReference>
<accession>A0A7N2LEV1</accession>
<evidence type="ECO:0000313" key="2">
    <source>
        <dbReference type="EnsemblPlants" id="QL04p040289:mrna:CDS:1"/>
    </source>
</evidence>
<protein>
    <submittedName>
        <fullName evidence="2">Uncharacterized protein</fullName>
    </submittedName>
</protein>